<dbReference type="CDD" id="cd18085">
    <property type="entry name" value="TM1570-like"/>
    <property type="match status" value="1"/>
</dbReference>
<reference evidence="2" key="1">
    <citation type="submission" date="2018-06" db="EMBL/GenBank/DDBJ databases">
        <authorList>
            <person name="Zhirakovskaya E."/>
        </authorList>
    </citation>
    <scope>NUCLEOTIDE SEQUENCE</scope>
</reference>
<evidence type="ECO:0000259" key="1">
    <source>
        <dbReference type="Pfam" id="PF09936"/>
    </source>
</evidence>
<sequence>MIEKPSPTEKVAVGLIHHPMLNKTGDIVTTSVTTLDVHDMARLSLTYGILSIYIVTPLKTQQRLIARMTRHWTEGHGGEHNPHRKRALAHVKVVDTIDDMIDNFSLGKQEVTLVSTGAKSDGNCVSYAKARQLLGSAGRSIVMFGTGHGMAPEAMEKADIRLAPIEGAGDFNHLPVRCAAAIIIDRLLGRE</sequence>
<organism evidence="2">
    <name type="scientific">hydrothermal vent metagenome</name>
    <dbReference type="NCBI Taxonomy" id="652676"/>
    <lineage>
        <taxon>unclassified sequences</taxon>
        <taxon>metagenomes</taxon>
        <taxon>ecological metagenomes</taxon>
    </lineage>
</organism>
<protein>
    <recommendedName>
        <fullName evidence="1">tRNA (guanine-N(1)-)-methyltransferase C-terminal domain-containing protein</fullName>
    </recommendedName>
</protein>
<evidence type="ECO:0000313" key="2">
    <source>
        <dbReference type="EMBL" id="VAX22221.1"/>
    </source>
</evidence>
<dbReference type="InterPro" id="IPR029026">
    <property type="entry name" value="tRNA_m1G_MTases_N"/>
</dbReference>
<name>A0A3B1C6F0_9ZZZZ</name>
<dbReference type="AlphaFoldDB" id="A0A3B1C6F0"/>
<gene>
    <name evidence="2" type="ORF">MNBD_NITROSPINAE01-856</name>
</gene>
<feature type="domain" description="tRNA (guanine-N(1)-)-methyltransferase C-terminal" evidence="1">
    <location>
        <begin position="11"/>
        <end position="189"/>
    </location>
</feature>
<dbReference type="Pfam" id="PF09936">
    <property type="entry name" value="Methyltrn_RNA_4"/>
    <property type="match status" value="1"/>
</dbReference>
<accession>A0A3B1C6F0</accession>
<dbReference type="Gene3D" id="3.40.1280.10">
    <property type="match status" value="1"/>
</dbReference>
<proteinExistence type="predicted"/>
<dbReference type="EMBL" id="UOGC01000135">
    <property type="protein sequence ID" value="VAX22221.1"/>
    <property type="molecule type" value="Genomic_DNA"/>
</dbReference>
<dbReference type="InterPro" id="IPR019230">
    <property type="entry name" value="RNA_MeTrfase_C_dom"/>
</dbReference>